<sequence length="1236" mass="133901">MYKLQVVLVPPSSGTGAFQLPINPPTTENSQVLPSGGGANGSAILGGGRPDLVSTTSANNLFMSSFVSGHIPQPKLKKLLHFTKPTNTLFALAQEIVERCDKLYPNLTQPVEVLTLQDSNECDLDPDYLVKDVFTVDNVVRAVLRNDIEIAEEDSQSLYSVKRRRLNSSVPGSGGQPNVLHIAKKRPHMLRNSAAMRVSTPLANQIYPPAGGRQVNSDYEDEDVGDRSVLPPPQPQSQPIRISSGVDSAKKINFNEDTISRSEAVDPDKSRQQRLLSGTPMRSINNKNAKTPERPNAQGQSAVAELTNKVSATPLATNSRITSGMLRIPEPKISEVENELRQGPASPSAELPPRPDRIPMKKQQLPQSDDDEQTDPSAEEEPVLAELNNQHFEPGLKNSASRQTSIADNNGSPIKDGNKIGNVNLAELPQVGRRATRKSSLESKVESLIKSATNLSEEARGDLQRRKGDSSNARRKDTFSDEDEAEEDHLQEDPNDTVRVNHLDSANTSFQKSELLSMLKGNKFNIPSDFNTRSLRSNRGYVDNVVQKPDINSKDVIHQRVQRGAARKASELLSSGQSRAQEQSSESEDESSGIETDRSDSGKITVLENQALKKLNIHPLKERVIGEGRKQQSEPKKDTPERTSVVTSVESQPVRNEIAGPDVSGSPKRSNSKALDGPQSGINEHAKEANGKGGKGKSSVNKTRKSEPVSVAGSSLSQDSAAAPDGAEALSERPDTIQKSPSREEVSSRLMKAISPAPGDLETKAYQSPEFIEDSDENEPTSEKASSSEASILPKDQQKKLPPSILRRKEEAEKRRKEREAVRKARDEEKAKVKAEKEAKKKEKDAVIAQKKAEREAKRKSREEEAAKKKSERESRSGAKGSRRPSKQTIKPAKEGEPVDEGTISAKTADSGTNEKLVNDKIANPPQTGRSNSQDIHSEEKSANSLKPQDLAQYFATSDKNKSTAAQKNTPISSQAAETAGENDSKLEKLKSQFASGKPQPVENRDQAPKELSARSQVSPEASTSSELPDEDSSSNDNESSGDDSSDDESALTKKTRRGIVDTPKGAIISIPKRGQKDEFSGVESAPQSTQTAPGNKSPEKTPAKVPVTRMMEMSSPAATSKSPSSPKVTKKPESKPSRSLSSLSDLVSRGVPEVKEVSMKSTTPLRSSAEKEASSDDQSEEDSEQSDSDDSESSDESSEGEGSNFISAKSASKALGRNKKSHSGFASLVKDSKKN</sequence>
<keyword evidence="4" id="KW-1185">Reference proteome</keyword>
<feature type="compositionally biased region" description="Basic and acidic residues" evidence="1">
    <location>
        <begin position="248"/>
        <end position="271"/>
    </location>
</feature>
<evidence type="ECO:0000259" key="2">
    <source>
        <dbReference type="Pfam" id="PF10407"/>
    </source>
</evidence>
<dbReference type="EMBL" id="LN890542">
    <property type="protein sequence ID" value="CUS21124.1"/>
    <property type="molecule type" value="Genomic_DNA"/>
</dbReference>
<feature type="compositionally biased region" description="Polar residues" evidence="1">
    <location>
        <begin position="1086"/>
        <end position="1095"/>
    </location>
</feature>
<evidence type="ECO:0000313" key="3">
    <source>
        <dbReference type="EMBL" id="CUS21124.1"/>
    </source>
</evidence>
<proteinExistence type="predicted"/>
<feature type="compositionally biased region" description="Acidic residues" evidence="1">
    <location>
        <begin position="480"/>
        <end position="495"/>
    </location>
</feature>
<dbReference type="OrthoDB" id="6365676at2759"/>
<feature type="compositionally biased region" description="Basic and acidic residues" evidence="1">
    <location>
        <begin position="1003"/>
        <end position="1013"/>
    </location>
</feature>
<feature type="region of interest" description="Disordered" evidence="1">
    <location>
        <begin position="204"/>
        <end position="421"/>
    </location>
</feature>
<feature type="compositionally biased region" description="Acidic residues" evidence="1">
    <location>
        <begin position="1176"/>
        <end position="1200"/>
    </location>
</feature>
<feature type="compositionally biased region" description="Polar residues" evidence="1">
    <location>
        <begin position="273"/>
        <end position="289"/>
    </location>
</feature>
<feature type="compositionally biased region" description="Low complexity" evidence="1">
    <location>
        <begin position="1115"/>
        <end position="1128"/>
    </location>
</feature>
<feature type="domain" description="Nucleolar protein Dnt1-like N-terminal" evidence="2">
    <location>
        <begin position="77"/>
        <end position="147"/>
    </location>
</feature>
<feature type="compositionally biased region" description="Low complexity" evidence="1">
    <location>
        <begin position="574"/>
        <end position="584"/>
    </location>
</feature>
<dbReference type="AlphaFoldDB" id="A0A0P1KWC4"/>
<feature type="compositionally biased region" description="Polar residues" evidence="1">
    <location>
        <begin position="642"/>
        <end position="654"/>
    </location>
</feature>
<feature type="compositionally biased region" description="Polar residues" evidence="1">
    <location>
        <begin position="308"/>
        <end position="322"/>
    </location>
</feature>
<feature type="compositionally biased region" description="Polar residues" evidence="1">
    <location>
        <begin position="955"/>
        <end position="977"/>
    </location>
</feature>
<dbReference type="InterPro" id="IPR018844">
    <property type="entry name" value="Dnt1-like_N"/>
</dbReference>
<feature type="compositionally biased region" description="Acidic residues" evidence="1">
    <location>
        <begin position="368"/>
        <end position="383"/>
    </location>
</feature>
<dbReference type="PANTHER" id="PTHR28196">
    <property type="entry name" value="NUCLEOLAR PROTEIN NET1-RELATED"/>
    <property type="match status" value="1"/>
</dbReference>
<feature type="compositionally biased region" description="Acidic residues" evidence="1">
    <location>
        <begin position="1028"/>
        <end position="1050"/>
    </location>
</feature>
<feature type="compositionally biased region" description="Polar residues" evidence="1">
    <location>
        <begin position="905"/>
        <end position="916"/>
    </location>
</feature>
<feature type="compositionally biased region" description="Low complexity" evidence="1">
    <location>
        <begin position="1138"/>
        <end position="1149"/>
    </location>
</feature>
<dbReference type="PANTHER" id="PTHR28196:SF1">
    <property type="entry name" value="NUCLEOLAR PROTEIN NET1-RELATED"/>
    <property type="match status" value="1"/>
</dbReference>
<feature type="region of interest" description="Disordered" evidence="1">
    <location>
        <begin position="456"/>
        <end position="499"/>
    </location>
</feature>
<dbReference type="InterPro" id="IPR043185">
    <property type="entry name" value="Net1/Tof2"/>
</dbReference>
<name>A0A0P1KWC4_9SACH</name>
<feature type="compositionally biased region" description="Polar residues" evidence="1">
    <location>
        <begin position="925"/>
        <end position="935"/>
    </location>
</feature>
<reference evidence="4" key="1">
    <citation type="submission" date="2015-10" db="EMBL/GenBank/DDBJ databases">
        <authorList>
            <person name="Devillers H."/>
        </authorList>
    </citation>
    <scope>NUCLEOTIDE SEQUENCE [LARGE SCALE GENOMIC DNA]</scope>
</reference>
<dbReference type="GO" id="GO:0000183">
    <property type="term" value="P:rDNA heterochromatin formation"/>
    <property type="evidence" value="ECO:0007669"/>
    <property type="project" value="InterPro"/>
</dbReference>
<feature type="compositionally biased region" description="Polar residues" evidence="1">
    <location>
        <begin position="398"/>
        <end position="412"/>
    </location>
</feature>
<feature type="compositionally biased region" description="Basic and acidic residues" evidence="1">
    <location>
        <begin position="807"/>
        <end position="877"/>
    </location>
</feature>
<protein>
    <submittedName>
        <fullName evidence="3">LAQU0S02e06502g1_1</fullName>
    </submittedName>
</protein>
<accession>A0A0P1KWC4</accession>
<feature type="region of interest" description="Disordered" evidence="1">
    <location>
        <begin position="553"/>
        <end position="1236"/>
    </location>
</feature>
<evidence type="ECO:0000256" key="1">
    <source>
        <dbReference type="SAM" id="MobiDB-lite"/>
    </source>
</evidence>
<feature type="compositionally biased region" description="Basic and acidic residues" evidence="1">
    <location>
        <begin position="619"/>
        <end position="641"/>
    </location>
</feature>
<dbReference type="Pfam" id="PF10407">
    <property type="entry name" value="Cytokin_check_N"/>
    <property type="match status" value="1"/>
</dbReference>
<gene>
    <name evidence="3" type="ORF">LAQU0_S02e06502g</name>
</gene>
<feature type="compositionally biased region" description="Basic and acidic residues" evidence="1">
    <location>
        <begin position="457"/>
        <end position="479"/>
    </location>
</feature>
<evidence type="ECO:0000313" key="4">
    <source>
        <dbReference type="Proteomes" id="UP000236544"/>
    </source>
</evidence>
<organism evidence="3 4">
    <name type="scientific">Lachancea quebecensis</name>
    <dbReference type="NCBI Taxonomy" id="1654605"/>
    <lineage>
        <taxon>Eukaryota</taxon>
        <taxon>Fungi</taxon>
        <taxon>Dikarya</taxon>
        <taxon>Ascomycota</taxon>
        <taxon>Saccharomycotina</taxon>
        <taxon>Saccharomycetes</taxon>
        <taxon>Saccharomycetales</taxon>
        <taxon>Saccharomycetaceae</taxon>
        <taxon>Lachancea</taxon>
    </lineage>
</organism>
<feature type="compositionally biased region" description="Basic and acidic residues" evidence="1">
    <location>
        <begin position="329"/>
        <end position="340"/>
    </location>
</feature>
<feature type="compositionally biased region" description="Basic and acidic residues" evidence="1">
    <location>
        <begin position="730"/>
        <end position="747"/>
    </location>
</feature>
<dbReference type="Proteomes" id="UP000236544">
    <property type="component" value="Unassembled WGS sequence"/>
</dbReference>
<feature type="compositionally biased region" description="Acidic residues" evidence="1">
    <location>
        <begin position="771"/>
        <end position="780"/>
    </location>
</feature>